<proteinExistence type="predicted"/>
<dbReference type="WBParaSite" id="mrna-Wban_10865">
    <property type="protein sequence ID" value="mrna-Wban_10865"/>
    <property type="gene ID" value="Wban_10865"/>
</dbReference>
<sequence length="222" mass="26108">MVTDSDGTVYHTCTCCGQLCGEEIQQPRRQDIRTMLANVNSFWIVSDISGWSIIFMLTIIFANLCIFITIFDDLTYLCIFTWAYLAKLCDFHLKLPRLRKLKPIAQFLDKRKLSSYYAPRNIFIFMETHSRPFLNARSAQEARYLARLRRVYQHTQIQAKNILHIHYLIKRIVATHSIEYDWMICDRWILSCQPRKNGVQMVVNDIIKTVTTRIRTSTTSQA</sequence>
<organism evidence="2 3">
    <name type="scientific">Wuchereria bancrofti</name>
    <dbReference type="NCBI Taxonomy" id="6293"/>
    <lineage>
        <taxon>Eukaryota</taxon>
        <taxon>Metazoa</taxon>
        <taxon>Ecdysozoa</taxon>
        <taxon>Nematoda</taxon>
        <taxon>Chromadorea</taxon>
        <taxon>Rhabditida</taxon>
        <taxon>Spirurina</taxon>
        <taxon>Spiruromorpha</taxon>
        <taxon>Filarioidea</taxon>
        <taxon>Onchocercidae</taxon>
        <taxon>Wuchereria</taxon>
    </lineage>
</organism>
<evidence type="ECO:0000313" key="3">
    <source>
        <dbReference type="WBParaSite" id="mrna-Wban_02148"/>
    </source>
</evidence>
<dbReference type="WBParaSite" id="mrna-Wban_02148">
    <property type="protein sequence ID" value="mrna-Wban_02148"/>
    <property type="gene ID" value="Wban_02148"/>
</dbReference>
<dbReference type="AlphaFoldDB" id="A0AAF5RTX2"/>
<keyword evidence="1" id="KW-1133">Transmembrane helix</keyword>
<name>A0AAF5RTX2_WUCBA</name>
<accession>A0AAF5RTX2</accession>
<evidence type="ECO:0000313" key="2">
    <source>
        <dbReference type="Proteomes" id="UP000093561"/>
    </source>
</evidence>
<protein>
    <submittedName>
        <fullName evidence="3 4">Uncharacterized protein</fullName>
    </submittedName>
</protein>
<keyword evidence="1" id="KW-0472">Membrane</keyword>
<reference evidence="2" key="1">
    <citation type="submission" date="2015-03" db="EMBL/GenBank/DDBJ databases">
        <title>Wuchereria bancrofti Genome Sequencing Papua New Guinea Strain.</title>
        <authorList>
            <person name="Small S.T."/>
            <person name="Serre D."/>
            <person name="Zimmerman P.A."/>
        </authorList>
    </citation>
    <scope>NUCLEOTIDE SEQUENCE [LARGE SCALE GENOMIC DNA]</scope>
    <source>
        <strain evidence="2">pt0022</strain>
    </source>
</reference>
<dbReference type="Proteomes" id="UP000093561">
    <property type="component" value="Unassembled WGS sequence"/>
</dbReference>
<keyword evidence="1" id="KW-0812">Transmembrane</keyword>
<feature type="transmembrane region" description="Helical" evidence="1">
    <location>
        <begin position="42"/>
        <end position="68"/>
    </location>
</feature>
<reference evidence="3 4" key="3">
    <citation type="submission" date="2024-02" db="UniProtKB">
        <authorList>
            <consortium name="WormBaseParasite"/>
        </authorList>
    </citation>
    <scope>IDENTIFICATION</scope>
    <source>
        <strain evidence="3 4">pt0022</strain>
    </source>
</reference>
<evidence type="ECO:0000256" key="1">
    <source>
        <dbReference type="SAM" id="Phobius"/>
    </source>
</evidence>
<evidence type="ECO:0000313" key="4">
    <source>
        <dbReference type="WBParaSite" id="mrna-Wban_10865"/>
    </source>
</evidence>
<reference evidence="2" key="2">
    <citation type="journal article" date="2016" name="Mol. Ecol.">
        <title>Population genomics of the filarial nematode parasite Wuchereria bancrofti from mosquitoes.</title>
        <authorList>
            <person name="Small S.T."/>
            <person name="Reimer L.J."/>
            <person name="Tisch D.J."/>
            <person name="King C.L."/>
            <person name="Christensen B.M."/>
            <person name="Siba P.M."/>
            <person name="Kazura J.W."/>
            <person name="Serre D."/>
            <person name="Zimmerman P.A."/>
        </authorList>
    </citation>
    <scope>NUCLEOTIDE SEQUENCE</scope>
    <source>
        <strain evidence="2">pt0022</strain>
    </source>
</reference>